<keyword evidence="1" id="KW-0472">Membrane</keyword>
<evidence type="ECO:0000313" key="2">
    <source>
        <dbReference type="EMBL" id="QIK41848.1"/>
    </source>
</evidence>
<evidence type="ECO:0000256" key="1">
    <source>
        <dbReference type="SAM" id="Phobius"/>
    </source>
</evidence>
<evidence type="ECO:0000313" key="3">
    <source>
        <dbReference type="Proteomes" id="UP000500791"/>
    </source>
</evidence>
<accession>A0A6G7VPR2</accession>
<name>A0A6G7VPR2_9RHOB</name>
<keyword evidence="3" id="KW-1185">Reference proteome</keyword>
<keyword evidence="1" id="KW-1133">Transmembrane helix</keyword>
<organism evidence="2 3">
    <name type="scientific">Pontivivens nitratireducens</name>
    <dbReference type="NCBI Taxonomy" id="2758038"/>
    <lineage>
        <taxon>Bacteria</taxon>
        <taxon>Pseudomonadati</taxon>
        <taxon>Pseudomonadota</taxon>
        <taxon>Alphaproteobacteria</taxon>
        <taxon>Rhodobacterales</taxon>
        <taxon>Paracoccaceae</taxon>
        <taxon>Pontivivens</taxon>
    </lineage>
</organism>
<dbReference type="Proteomes" id="UP000500791">
    <property type="component" value="Chromosome"/>
</dbReference>
<sequence>MNKTFVWILIAAALVLFAIGMAIRALFLVIGCAVLLGIAALIWRSLRRTEGRSDTDTSKRR</sequence>
<dbReference type="KEGG" id="mon:G8E03_14445"/>
<protein>
    <submittedName>
        <fullName evidence="2">Uncharacterized protein</fullName>
    </submittedName>
</protein>
<reference evidence="2 3" key="1">
    <citation type="submission" date="2020-03" db="EMBL/GenBank/DDBJ databases">
        <title>Complete genome sequence of Monaibacterium sp. ALG8 with diverse plasmids.</title>
        <authorList>
            <person name="Sun C."/>
        </authorList>
    </citation>
    <scope>NUCLEOTIDE SEQUENCE [LARGE SCALE GENOMIC DNA]</scope>
    <source>
        <strain evidence="2 3">ALG8</strain>
    </source>
</reference>
<dbReference type="AlphaFoldDB" id="A0A6G7VPR2"/>
<keyword evidence="1" id="KW-0812">Transmembrane</keyword>
<proteinExistence type="predicted"/>
<dbReference type="RefSeq" id="WP_166193422.1">
    <property type="nucleotide sequence ID" value="NZ_CP049811.1"/>
</dbReference>
<dbReference type="EMBL" id="CP049811">
    <property type="protein sequence ID" value="QIK41848.1"/>
    <property type="molecule type" value="Genomic_DNA"/>
</dbReference>
<feature type="transmembrane region" description="Helical" evidence="1">
    <location>
        <begin position="6"/>
        <end position="39"/>
    </location>
</feature>
<gene>
    <name evidence="2" type="ORF">G8E03_14445</name>
</gene>